<dbReference type="InterPro" id="IPR035959">
    <property type="entry name" value="RutC-like_sf"/>
</dbReference>
<dbReference type="Gene3D" id="3.30.1330.40">
    <property type="entry name" value="RutC-like"/>
    <property type="match status" value="1"/>
</dbReference>
<dbReference type="SUPFAM" id="SSF55298">
    <property type="entry name" value="YjgF-like"/>
    <property type="match status" value="1"/>
</dbReference>
<evidence type="ECO:0000313" key="1">
    <source>
        <dbReference type="EMBL" id="EOO57288.1"/>
    </source>
</evidence>
<comment type="caution">
    <text evidence="1">The sequence shown here is derived from an EMBL/GenBank/DDBJ whole genome shotgun (WGS) entry which is preliminary data.</text>
</comment>
<protein>
    <submittedName>
        <fullName evidence="1">Uncharacterized protein</fullName>
    </submittedName>
</protein>
<dbReference type="AlphaFoldDB" id="A0A9W5PXQ5"/>
<dbReference type="Pfam" id="PF01042">
    <property type="entry name" value="Ribonuc_L-PSP"/>
    <property type="match status" value="1"/>
</dbReference>
<organism evidence="1 2">
    <name type="scientific">Bacillus cereus VD196</name>
    <dbReference type="NCBI Taxonomy" id="1053243"/>
    <lineage>
        <taxon>Bacteria</taxon>
        <taxon>Bacillati</taxon>
        <taxon>Bacillota</taxon>
        <taxon>Bacilli</taxon>
        <taxon>Bacillales</taxon>
        <taxon>Bacillaceae</taxon>
        <taxon>Bacillus</taxon>
        <taxon>Bacillus cereus group</taxon>
    </lineage>
</organism>
<dbReference type="EMBL" id="AHFL01000098">
    <property type="protein sequence ID" value="EOO57288.1"/>
    <property type="molecule type" value="Genomic_DNA"/>
</dbReference>
<dbReference type="PANTHER" id="PTHR43857">
    <property type="entry name" value="BLR7761 PROTEIN"/>
    <property type="match status" value="1"/>
</dbReference>
<dbReference type="PANTHER" id="PTHR43857:SF1">
    <property type="entry name" value="YJGH FAMILY PROTEIN"/>
    <property type="match status" value="1"/>
</dbReference>
<gene>
    <name evidence="1" type="ORF">IKE_06345</name>
</gene>
<dbReference type="CDD" id="cd00448">
    <property type="entry name" value="YjgF_YER057c_UK114_family"/>
    <property type="match status" value="1"/>
</dbReference>
<evidence type="ECO:0000313" key="2">
    <source>
        <dbReference type="Proteomes" id="UP000014023"/>
    </source>
</evidence>
<dbReference type="InterPro" id="IPR006175">
    <property type="entry name" value="YjgF/YER057c/UK114"/>
</dbReference>
<dbReference type="Proteomes" id="UP000014023">
    <property type="component" value="Unassembled WGS sequence"/>
</dbReference>
<proteinExistence type="predicted"/>
<reference evidence="1 2" key="1">
    <citation type="submission" date="2012-12" db="EMBL/GenBank/DDBJ databases">
        <title>The Genome Sequence of Bacillus cereus VD196.</title>
        <authorList>
            <consortium name="The Broad Institute Genome Sequencing Platform"/>
            <consortium name="The Broad Institute Genome Sequencing Center for Infectious Disease"/>
            <person name="Feldgarden M."/>
            <person name="Van der Auwera G.A."/>
            <person name="Mahillon J."/>
            <person name="Duprez V."/>
            <person name="Timmery S."/>
            <person name="Mattelet C."/>
            <person name="Dierick K."/>
            <person name="Sun M."/>
            <person name="Yu Z."/>
            <person name="Zhu L."/>
            <person name="Hu X."/>
            <person name="Shank E.B."/>
            <person name="Swiecicka I."/>
            <person name="Hansen B.M."/>
            <person name="Andrup L."/>
            <person name="Walker B."/>
            <person name="Young S.K."/>
            <person name="Zeng Q."/>
            <person name="Gargeya S."/>
            <person name="Fitzgerald M."/>
            <person name="Haas B."/>
            <person name="Abouelleil A."/>
            <person name="Alvarado L."/>
            <person name="Arachchi H.M."/>
            <person name="Berlin A.M."/>
            <person name="Chapman S.B."/>
            <person name="Dewar J."/>
            <person name="Goldberg J."/>
            <person name="Griggs A."/>
            <person name="Gujja S."/>
            <person name="Hansen M."/>
            <person name="Howarth C."/>
            <person name="Imamovic A."/>
            <person name="Larimer J."/>
            <person name="McCowan C."/>
            <person name="Murphy C."/>
            <person name="Neiman D."/>
            <person name="Pearson M."/>
            <person name="Priest M."/>
            <person name="Roberts A."/>
            <person name="Saif S."/>
            <person name="Shea T."/>
            <person name="Sisk P."/>
            <person name="Sykes S."/>
            <person name="Wortman J."/>
            <person name="Nusbaum C."/>
            <person name="Birren B."/>
        </authorList>
    </citation>
    <scope>NUCLEOTIDE SEQUENCE [LARGE SCALE GENOMIC DNA]</scope>
    <source>
        <strain evidence="1 2">VD196</strain>
    </source>
</reference>
<accession>A0A9W5PXQ5</accession>
<dbReference type="RefSeq" id="WP_001137977.1">
    <property type="nucleotide sequence ID" value="NZ_KB976255.1"/>
</dbReference>
<name>A0A9W5PXQ5_BACCE</name>
<sequence length="136" mass="14661">MPRQTIQPPELFSSKPWGFAQVVISEPGRLVTVAGQVAWNATGQMNAEGLEGQFRQTLKQVIIAVEATGGTADDIQILRLYIPNFQSGSDANLIAKILTETFGTENPPASSWIGVQALAQPEYLIEVEAIAVVPIK</sequence>